<dbReference type="Proteomes" id="UP000245119">
    <property type="component" value="Linkage Group LG8"/>
</dbReference>
<accession>A0A2T7NXK3</accession>
<sequence>MMMSGALPSFSSTPHSLRLVPPHPPTNISYRSVASGYVLWTIYSPPCMCIPIVAKRKTCPPLLISLGGGKTGIYTHPRRRCEDRAARCSCHGALLATERRGESATATAGGEGGKQYRVEAEVEKSEVFPH</sequence>
<keyword evidence="2" id="KW-1185">Reference proteome</keyword>
<organism evidence="1 2">
    <name type="scientific">Pomacea canaliculata</name>
    <name type="common">Golden apple snail</name>
    <dbReference type="NCBI Taxonomy" id="400727"/>
    <lineage>
        <taxon>Eukaryota</taxon>
        <taxon>Metazoa</taxon>
        <taxon>Spiralia</taxon>
        <taxon>Lophotrochozoa</taxon>
        <taxon>Mollusca</taxon>
        <taxon>Gastropoda</taxon>
        <taxon>Caenogastropoda</taxon>
        <taxon>Architaenioglossa</taxon>
        <taxon>Ampullarioidea</taxon>
        <taxon>Ampullariidae</taxon>
        <taxon>Pomacea</taxon>
    </lineage>
</organism>
<evidence type="ECO:0000313" key="1">
    <source>
        <dbReference type="EMBL" id="PVD25920.1"/>
    </source>
</evidence>
<dbReference type="EMBL" id="PZQS01000008">
    <property type="protein sequence ID" value="PVD25920.1"/>
    <property type="molecule type" value="Genomic_DNA"/>
</dbReference>
<reference evidence="1 2" key="1">
    <citation type="submission" date="2018-04" db="EMBL/GenBank/DDBJ databases">
        <title>The genome of golden apple snail Pomacea canaliculata provides insight into stress tolerance and invasive adaptation.</title>
        <authorList>
            <person name="Liu C."/>
            <person name="Liu B."/>
            <person name="Ren Y."/>
            <person name="Zhang Y."/>
            <person name="Wang H."/>
            <person name="Li S."/>
            <person name="Jiang F."/>
            <person name="Yin L."/>
            <person name="Zhang G."/>
            <person name="Qian W."/>
            <person name="Fan W."/>
        </authorList>
    </citation>
    <scope>NUCLEOTIDE SEQUENCE [LARGE SCALE GENOMIC DNA]</scope>
    <source>
        <strain evidence="1">SZHN2017</strain>
        <tissue evidence="1">Muscle</tissue>
    </source>
</reference>
<proteinExistence type="predicted"/>
<protein>
    <submittedName>
        <fullName evidence="1">Uncharacterized protein</fullName>
    </submittedName>
</protein>
<name>A0A2T7NXK3_POMCA</name>
<gene>
    <name evidence="1" type="ORF">C0Q70_13584</name>
</gene>
<dbReference type="AlphaFoldDB" id="A0A2T7NXK3"/>
<comment type="caution">
    <text evidence="1">The sequence shown here is derived from an EMBL/GenBank/DDBJ whole genome shotgun (WGS) entry which is preliminary data.</text>
</comment>
<evidence type="ECO:0000313" key="2">
    <source>
        <dbReference type="Proteomes" id="UP000245119"/>
    </source>
</evidence>